<feature type="region of interest" description="Disordered" evidence="1">
    <location>
        <begin position="117"/>
        <end position="145"/>
    </location>
</feature>
<dbReference type="InterPro" id="IPR012340">
    <property type="entry name" value="NA-bd_OB-fold"/>
</dbReference>
<sequence>MAANIELTLKDVMLSFPSLFSPKKSEFKDAQGNVTHTFSYECNLIIDRDDPQVETVKKAIRTVLSEEWPNSPPTIPADRRCLRSGMVEDPDTGEQKARWDGYDGKVFVSCRRKVQSPHEPNPVQIIDGIRGPVDPETGKRPYPRLKESDGKIYAGAKVNAIIRIYAYNGAKDGNPHRINASIEAVQFAGHGEKFGAKPVDVDSAFDEVEGLMEDGFSDGSGAQQGQSNSAIDDELL</sequence>
<dbReference type="Gene3D" id="2.40.50.140">
    <property type="entry name" value="Nucleic acid-binding proteins"/>
    <property type="match status" value="1"/>
</dbReference>
<evidence type="ECO:0000313" key="3">
    <source>
        <dbReference type="Proteomes" id="UP001302429"/>
    </source>
</evidence>
<dbReference type="KEGG" id="acoa:RB602_06540"/>
<name>A0AA97I1S1_9SPHN</name>
<reference evidence="2 3" key="1">
    <citation type="submission" date="2023-10" db="EMBL/GenBank/DDBJ databases">
        <title>Complete genome sequence of a Sphingomonadaceae bacterium.</title>
        <authorList>
            <person name="Yan C."/>
        </authorList>
    </citation>
    <scope>NUCLEOTIDE SEQUENCE [LARGE SCALE GENOMIC DNA]</scope>
    <source>
        <strain evidence="2 3">SCSIO 66989</strain>
    </source>
</reference>
<dbReference type="AlphaFoldDB" id="A0AA97I1S1"/>
<dbReference type="Pfam" id="PF10991">
    <property type="entry name" value="Enc34_ssDNA-bd"/>
    <property type="match status" value="1"/>
</dbReference>
<accession>A0AA97I1S1</accession>
<dbReference type="EMBL" id="CP136594">
    <property type="protein sequence ID" value="WOE76367.1"/>
    <property type="molecule type" value="Genomic_DNA"/>
</dbReference>
<dbReference type="Proteomes" id="UP001302429">
    <property type="component" value="Chromosome"/>
</dbReference>
<feature type="region of interest" description="Disordered" evidence="1">
    <location>
        <begin position="210"/>
        <end position="236"/>
    </location>
</feature>
<dbReference type="InterPro" id="IPR022595">
    <property type="entry name" value="Enc34_ssDNA-bd"/>
</dbReference>
<gene>
    <name evidence="2" type="ORF">RB602_06540</name>
</gene>
<evidence type="ECO:0000313" key="2">
    <source>
        <dbReference type="EMBL" id="WOE76367.1"/>
    </source>
</evidence>
<evidence type="ECO:0000256" key="1">
    <source>
        <dbReference type="SAM" id="MobiDB-lite"/>
    </source>
</evidence>
<dbReference type="RefSeq" id="WP_317084038.1">
    <property type="nucleotide sequence ID" value="NZ_CP136594.1"/>
</dbReference>
<feature type="compositionally biased region" description="Polar residues" evidence="1">
    <location>
        <begin position="220"/>
        <end position="230"/>
    </location>
</feature>
<proteinExistence type="predicted"/>
<keyword evidence="3" id="KW-1185">Reference proteome</keyword>
<feature type="compositionally biased region" description="Basic and acidic residues" evidence="1">
    <location>
        <begin position="136"/>
        <end position="145"/>
    </location>
</feature>
<organism evidence="2 3">
    <name type="scientific">Alterisphingorhabdus coralli</name>
    <dbReference type="NCBI Taxonomy" id="3071408"/>
    <lineage>
        <taxon>Bacteria</taxon>
        <taxon>Pseudomonadati</taxon>
        <taxon>Pseudomonadota</taxon>
        <taxon>Alphaproteobacteria</taxon>
        <taxon>Sphingomonadales</taxon>
        <taxon>Sphingomonadaceae</taxon>
        <taxon>Alterisphingorhabdus (ex Yan et al. 2024)</taxon>
    </lineage>
</organism>
<protein>
    <submittedName>
        <fullName evidence="2">DUF2815 family protein</fullName>
    </submittedName>
</protein>